<name>A0ABQ8E3A2_BRANA</name>
<proteinExistence type="predicted"/>
<keyword evidence="3" id="KW-1185">Reference proteome</keyword>
<gene>
    <name evidence="2" type="ORF">HID58_013045</name>
</gene>
<dbReference type="InterPro" id="IPR024738">
    <property type="entry name" value="Hfi1/Tada1"/>
</dbReference>
<dbReference type="PANTHER" id="PTHR21277">
    <property type="entry name" value="TRANSCRIPTIONAL ADAPTER 1"/>
    <property type="match status" value="1"/>
</dbReference>
<dbReference type="Pfam" id="PF12767">
    <property type="entry name" value="SAGA-Tad1"/>
    <property type="match status" value="1"/>
</dbReference>
<evidence type="ECO:0000256" key="1">
    <source>
        <dbReference type="SAM" id="MobiDB-lite"/>
    </source>
</evidence>
<dbReference type="EMBL" id="JAGKQM010000003">
    <property type="protein sequence ID" value="KAH0935928.1"/>
    <property type="molecule type" value="Genomic_DNA"/>
</dbReference>
<sequence>MKFLSQKVSKSELDKTCHRLLGKENLPLHNKLIHSILRNASLAKSPPPAGHPNQNRNDHVWSNGVVLPKVAIRDRPSPLY</sequence>
<evidence type="ECO:0000313" key="3">
    <source>
        <dbReference type="Proteomes" id="UP000824890"/>
    </source>
</evidence>
<dbReference type="PANTHER" id="PTHR21277:SF34">
    <property type="entry name" value="TRANSCRIPTIONAL REGULATOR OF RNA POLII, SAGA, SUBUNIT"/>
    <property type="match status" value="1"/>
</dbReference>
<organism evidence="2 3">
    <name type="scientific">Brassica napus</name>
    <name type="common">Rape</name>
    <dbReference type="NCBI Taxonomy" id="3708"/>
    <lineage>
        <taxon>Eukaryota</taxon>
        <taxon>Viridiplantae</taxon>
        <taxon>Streptophyta</taxon>
        <taxon>Embryophyta</taxon>
        <taxon>Tracheophyta</taxon>
        <taxon>Spermatophyta</taxon>
        <taxon>Magnoliopsida</taxon>
        <taxon>eudicotyledons</taxon>
        <taxon>Gunneridae</taxon>
        <taxon>Pentapetalae</taxon>
        <taxon>rosids</taxon>
        <taxon>malvids</taxon>
        <taxon>Brassicales</taxon>
        <taxon>Brassicaceae</taxon>
        <taxon>Brassiceae</taxon>
        <taxon>Brassica</taxon>
    </lineage>
</organism>
<comment type="caution">
    <text evidence="2">The sequence shown here is derived from an EMBL/GenBank/DDBJ whole genome shotgun (WGS) entry which is preliminary data.</text>
</comment>
<evidence type="ECO:0000313" key="2">
    <source>
        <dbReference type="EMBL" id="KAH0935928.1"/>
    </source>
</evidence>
<feature type="region of interest" description="Disordered" evidence="1">
    <location>
        <begin position="42"/>
        <end position="62"/>
    </location>
</feature>
<accession>A0ABQ8E3A2</accession>
<dbReference type="Proteomes" id="UP000824890">
    <property type="component" value="Unassembled WGS sequence"/>
</dbReference>
<protein>
    <submittedName>
        <fullName evidence="2">Uncharacterized protein</fullName>
    </submittedName>
</protein>
<reference evidence="2 3" key="1">
    <citation type="submission" date="2021-05" db="EMBL/GenBank/DDBJ databases">
        <title>Genome Assembly of Synthetic Allotetraploid Brassica napus Reveals Homoeologous Exchanges between Subgenomes.</title>
        <authorList>
            <person name="Davis J.T."/>
        </authorList>
    </citation>
    <scope>NUCLEOTIDE SEQUENCE [LARGE SCALE GENOMIC DNA]</scope>
    <source>
        <strain evidence="3">cv. Da-Ae</strain>
        <tissue evidence="2">Seedling</tissue>
    </source>
</reference>